<evidence type="ECO:0000256" key="4">
    <source>
        <dbReference type="ARBA" id="ARBA00022670"/>
    </source>
</evidence>
<keyword evidence="5 11" id="KW-0732">Signal</keyword>
<comment type="caution">
    <text evidence="13">The sequence shown here is derived from an EMBL/GenBank/DDBJ whole genome shotgun (WGS) entry which is preliminary data.</text>
</comment>
<keyword evidence="7 10" id="KW-0378">Hydrolase</keyword>
<dbReference type="CDD" id="cd05471">
    <property type="entry name" value="pepsin_like"/>
    <property type="match status" value="1"/>
</dbReference>
<dbReference type="PRINTS" id="PR00792">
    <property type="entry name" value="PEPSIN"/>
</dbReference>
<evidence type="ECO:0000256" key="9">
    <source>
        <dbReference type="PIRSR" id="PIRSR601461-2"/>
    </source>
</evidence>
<dbReference type="InterPro" id="IPR021109">
    <property type="entry name" value="Peptidase_aspartic_dom_sf"/>
</dbReference>
<feature type="active site" evidence="8">
    <location>
        <position position="275"/>
    </location>
</feature>
<accession>A0A507FIY8</accession>
<evidence type="ECO:0000313" key="14">
    <source>
        <dbReference type="Proteomes" id="UP000320333"/>
    </source>
</evidence>
<dbReference type="FunFam" id="2.40.70.10:FF:000115">
    <property type="entry name" value="Lysosomal aspartic protease"/>
    <property type="match status" value="1"/>
</dbReference>
<evidence type="ECO:0000256" key="1">
    <source>
        <dbReference type="ARBA" id="ARBA00001130"/>
    </source>
</evidence>
<feature type="signal peptide" evidence="11">
    <location>
        <begin position="1"/>
        <end position="16"/>
    </location>
</feature>
<dbReference type="Proteomes" id="UP000320333">
    <property type="component" value="Unassembled WGS sequence"/>
</dbReference>
<evidence type="ECO:0000259" key="12">
    <source>
        <dbReference type="PROSITE" id="PS51767"/>
    </source>
</evidence>
<dbReference type="Pfam" id="PF00026">
    <property type="entry name" value="Asp"/>
    <property type="match status" value="1"/>
</dbReference>
<dbReference type="InterPro" id="IPR034164">
    <property type="entry name" value="Pepsin-like_dom"/>
</dbReference>
<dbReference type="STRING" id="246404.A0A507FIY8"/>
<evidence type="ECO:0000256" key="7">
    <source>
        <dbReference type="ARBA" id="ARBA00022801"/>
    </source>
</evidence>
<dbReference type="PANTHER" id="PTHR47966">
    <property type="entry name" value="BETA-SITE APP-CLEAVING ENZYME, ISOFORM A-RELATED"/>
    <property type="match status" value="1"/>
</dbReference>
<dbReference type="InterPro" id="IPR001969">
    <property type="entry name" value="Aspartic_peptidase_AS"/>
</dbReference>
<evidence type="ECO:0000256" key="3">
    <source>
        <dbReference type="ARBA" id="ARBA00013205"/>
    </source>
</evidence>
<evidence type="ECO:0000256" key="6">
    <source>
        <dbReference type="ARBA" id="ARBA00022750"/>
    </source>
</evidence>
<protein>
    <recommendedName>
        <fullName evidence="3">rhizopuspepsin</fullName>
        <ecNumber evidence="3">3.4.23.21</ecNumber>
    </recommendedName>
</protein>
<evidence type="ECO:0000256" key="10">
    <source>
        <dbReference type="RuleBase" id="RU000454"/>
    </source>
</evidence>
<dbReference type="OrthoDB" id="2747330at2759"/>
<feature type="disulfide bond" evidence="9">
    <location>
        <begin position="88"/>
        <end position="94"/>
    </location>
</feature>
<dbReference type="AlphaFoldDB" id="A0A507FIY8"/>
<evidence type="ECO:0000256" key="11">
    <source>
        <dbReference type="SAM" id="SignalP"/>
    </source>
</evidence>
<keyword evidence="4 10" id="KW-0645">Protease</keyword>
<dbReference type="Gene3D" id="2.40.70.10">
    <property type="entry name" value="Acid Proteases"/>
    <property type="match status" value="2"/>
</dbReference>
<comment type="similarity">
    <text evidence="2 10">Belongs to the peptidase A1 family.</text>
</comment>
<comment type="catalytic activity">
    <reaction evidence="1">
        <text>Hydrolysis of proteins with broad specificity similar to that of pepsin A, preferring hydrophobic residues at P1 and P1'. Clots milk and activates trypsinogen. Does not cleave 4-Gln-|-His-5, but does cleave 10-His-|-Leu-11 and 12-Val-|-Glu-13 in B chain of insulin.</text>
        <dbReference type="EC" id="3.4.23.21"/>
    </reaction>
</comment>
<dbReference type="PROSITE" id="PS51767">
    <property type="entry name" value="PEPTIDASE_A1"/>
    <property type="match status" value="1"/>
</dbReference>
<dbReference type="GO" id="GO:0006508">
    <property type="term" value="P:proteolysis"/>
    <property type="evidence" value="ECO:0007669"/>
    <property type="project" value="UniProtKB-KW"/>
</dbReference>
<feature type="domain" description="Peptidase A1" evidence="12">
    <location>
        <begin position="57"/>
        <end position="392"/>
    </location>
</feature>
<sequence>MRTSAALLSAVPLVLAADPQQPLIAIPLTKAPMSANRALSENGTTAVTVRNLGDAAYFADVSLGTPAQQFIFHIDTGSSAAWVGSKACNMKLQCNDRASFDQAKSSTFVDISNGTLSDIKYGSGQVFGYNAKDTFKWGPLTIPNQQFMLVSREDDTIFQEQGGYVDGLIGLSFQGGIKDQPAYYYPTVIGNMIENKLISSPVFSMWLNGTSEANGLDWLMNGGEIVFGGIDTTRYSGTLQYFPVVDPYFWAVKLEGVSVGSTVVSLDKRYSAMLDSGTSLIYIHTDALLPLLAPIYGALGMNAPSPTKKGFYIVPCDRSTALPDIQIQLGNFNYPLSWFDYVIALDENVCALGVVAGGTAKEMNYQWILGDVFLRRYFSVYDFGDGNAASVAASGARIGLATAAHSSKPYTGVTTRKTSGSEGLGAGVVAALLFLLWA</sequence>
<dbReference type="PANTHER" id="PTHR47966:SF51">
    <property type="entry name" value="BETA-SITE APP-CLEAVING ENZYME, ISOFORM A-RELATED"/>
    <property type="match status" value="1"/>
</dbReference>
<dbReference type="SUPFAM" id="SSF50630">
    <property type="entry name" value="Acid proteases"/>
    <property type="match status" value="1"/>
</dbReference>
<evidence type="ECO:0000256" key="2">
    <source>
        <dbReference type="ARBA" id="ARBA00007447"/>
    </source>
</evidence>
<evidence type="ECO:0000256" key="5">
    <source>
        <dbReference type="ARBA" id="ARBA00022729"/>
    </source>
</evidence>
<reference evidence="13 14" key="1">
    <citation type="journal article" date="2019" name="Sci. Rep.">
        <title>Comparative genomics of chytrid fungi reveal insights into the obligate biotrophic and pathogenic lifestyle of Synchytrium endobioticum.</title>
        <authorList>
            <person name="van de Vossenberg B.T.L.H."/>
            <person name="Warris S."/>
            <person name="Nguyen H.D.T."/>
            <person name="van Gent-Pelzer M.P.E."/>
            <person name="Joly D.L."/>
            <person name="van de Geest H.C."/>
            <person name="Bonants P.J.M."/>
            <person name="Smith D.S."/>
            <person name="Levesque C.A."/>
            <person name="van der Lee T.A.J."/>
        </authorList>
    </citation>
    <scope>NUCLEOTIDE SEQUENCE [LARGE SCALE GENOMIC DNA]</scope>
    <source>
        <strain evidence="13 14">CBS 675.73</strain>
    </source>
</reference>
<proteinExistence type="inferred from homology"/>
<organism evidence="13 14">
    <name type="scientific">Chytriomyces confervae</name>
    <dbReference type="NCBI Taxonomy" id="246404"/>
    <lineage>
        <taxon>Eukaryota</taxon>
        <taxon>Fungi</taxon>
        <taxon>Fungi incertae sedis</taxon>
        <taxon>Chytridiomycota</taxon>
        <taxon>Chytridiomycota incertae sedis</taxon>
        <taxon>Chytridiomycetes</taxon>
        <taxon>Chytridiales</taxon>
        <taxon>Chytriomycetaceae</taxon>
        <taxon>Chytriomyces</taxon>
    </lineage>
</organism>
<gene>
    <name evidence="13" type="ORF">CcCBS67573_g02336</name>
</gene>
<feature type="chain" id="PRO_5021317870" description="rhizopuspepsin" evidence="11">
    <location>
        <begin position="17"/>
        <end position="438"/>
    </location>
</feature>
<evidence type="ECO:0000313" key="13">
    <source>
        <dbReference type="EMBL" id="TPX76401.1"/>
    </source>
</evidence>
<dbReference type="PROSITE" id="PS00141">
    <property type="entry name" value="ASP_PROTEASE"/>
    <property type="match status" value="1"/>
</dbReference>
<keyword evidence="6 10" id="KW-0064">Aspartyl protease</keyword>
<dbReference type="InterPro" id="IPR001461">
    <property type="entry name" value="Aspartic_peptidase_A1"/>
</dbReference>
<name>A0A507FIY8_9FUNG</name>
<keyword evidence="14" id="KW-1185">Reference proteome</keyword>
<dbReference type="EMBL" id="QEAP01000048">
    <property type="protein sequence ID" value="TPX76401.1"/>
    <property type="molecule type" value="Genomic_DNA"/>
</dbReference>
<keyword evidence="9" id="KW-1015">Disulfide bond</keyword>
<evidence type="ECO:0000256" key="8">
    <source>
        <dbReference type="PIRSR" id="PIRSR601461-1"/>
    </source>
</evidence>
<dbReference type="InterPro" id="IPR033121">
    <property type="entry name" value="PEPTIDASE_A1"/>
</dbReference>
<dbReference type="EC" id="3.4.23.21" evidence="3"/>
<dbReference type="GO" id="GO:0004190">
    <property type="term" value="F:aspartic-type endopeptidase activity"/>
    <property type="evidence" value="ECO:0007669"/>
    <property type="project" value="UniProtKB-KW"/>
</dbReference>
<feature type="active site" evidence="8">
    <location>
        <position position="75"/>
    </location>
</feature>